<dbReference type="RefSeq" id="WP_196940240.1">
    <property type="nucleotide sequence ID" value="NZ_MU158690.1"/>
</dbReference>
<protein>
    <recommendedName>
        <fullName evidence="4">NVEALA protein</fullName>
    </recommendedName>
</protein>
<feature type="signal peptide" evidence="1">
    <location>
        <begin position="1"/>
        <end position="18"/>
    </location>
</feature>
<dbReference type="Pfam" id="PF14055">
    <property type="entry name" value="NVEALA"/>
    <property type="match status" value="1"/>
</dbReference>
<reference evidence="2 3" key="1">
    <citation type="submission" date="2018-02" db="EMBL/GenBank/DDBJ databases">
        <title>Sphingobacterium KA21.</title>
        <authorList>
            <person name="Vasarhelyi B.M."/>
            <person name="Deshmukh S."/>
            <person name="Balint B."/>
            <person name="Kukolya J."/>
        </authorList>
    </citation>
    <scope>NUCLEOTIDE SEQUENCE [LARGE SCALE GENOMIC DNA]</scope>
    <source>
        <strain evidence="2 3">Ka21</strain>
    </source>
</reference>
<gene>
    <name evidence="2" type="ORF">C4F40_16500</name>
</gene>
<sequence>MKKKILGSIAVIAIAAVAAFNVHVNMNEDNVMSALSLANVEALADGEADMGVTCDGSGSITCPLNQSQVRKVVIWG</sequence>
<keyword evidence="1" id="KW-0732">Signal</keyword>
<evidence type="ECO:0008006" key="4">
    <source>
        <dbReference type="Google" id="ProtNLM"/>
    </source>
</evidence>
<evidence type="ECO:0000256" key="1">
    <source>
        <dbReference type="SAM" id="SignalP"/>
    </source>
</evidence>
<proteinExistence type="predicted"/>
<feature type="chain" id="PRO_5046462791" description="NVEALA protein" evidence="1">
    <location>
        <begin position="19"/>
        <end position="76"/>
    </location>
</feature>
<accession>A0ABR9TAD7</accession>
<dbReference type="InterPro" id="IPR025905">
    <property type="entry name" value="NVEALA"/>
</dbReference>
<dbReference type="Proteomes" id="UP000618319">
    <property type="component" value="Unassembled WGS sequence"/>
</dbReference>
<evidence type="ECO:0000313" key="2">
    <source>
        <dbReference type="EMBL" id="MBE8722327.1"/>
    </source>
</evidence>
<comment type="caution">
    <text evidence="2">The sequence shown here is derived from an EMBL/GenBank/DDBJ whole genome shotgun (WGS) entry which is preliminary data.</text>
</comment>
<evidence type="ECO:0000313" key="3">
    <source>
        <dbReference type="Proteomes" id="UP000618319"/>
    </source>
</evidence>
<keyword evidence="3" id="KW-1185">Reference proteome</keyword>
<dbReference type="EMBL" id="PSKQ01000023">
    <property type="protein sequence ID" value="MBE8722327.1"/>
    <property type="molecule type" value="Genomic_DNA"/>
</dbReference>
<organism evidence="2 3">
    <name type="scientific">Sphingobacterium pedocola</name>
    <dbReference type="NCBI Taxonomy" id="2082722"/>
    <lineage>
        <taxon>Bacteria</taxon>
        <taxon>Pseudomonadati</taxon>
        <taxon>Bacteroidota</taxon>
        <taxon>Sphingobacteriia</taxon>
        <taxon>Sphingobacteriales</taxon>
        <taxon>Sphingobacteriaceae</taxon>
        <taxon>Sphingobacterium</taxon>
    </lineage>
</organism>
<name>A0ABR9TAD7_9SPHI</name>